<organism evidence="1 2">
    <name type="scientific">Chitinophaga oryzae</name>
    <dbReference type="NCBI Taxonomy" id="2725414"/>
    <lineage>
        <taxon>Bacteria</taxon>
        <taxon>Pseudomonadati</taxon>
        <taxon>Bacteroidota</taxon>
        <taxon>Chitinophagia</taxon>
        <taxon>Chitinophagales</taxon>
        <taxon>Chitinophagaceae</taxon>
        <taxon>Chitinophaga</taxon>
    </lineage>
</organism>
<evidence type="ECO:0008006" key="3">
    <source>
        <dbReference type="Google" id="ProtNLM"/>
    </source>
</evidence>
<protein>
    <recommendedName>
        <fullName evidence="3">DUF4296 domain-containing protein</fullName>
    </recommendedName>
</protein>
<keyword evidence="2" id="KW-1185">Reference proteome</keyword>
<dbReference type="RefSeq" id="WP_168860505.1">
    <property type="nucleotide sequence ID" value="NZ_CP051204.2"/>
</dbReference>
<evidence type="ECO:0000313" key="2">
    <source>
        <dbReference type="Proteomes" id="UP000503144"/>
    </source>
</evidence>
<sequence length="94" mass="10504">MNYTKMFNPVIAGALALLCALGCKKSTTEAPVRPAAEKSQIDTEAEAIRSFIVKKYQLNDSDVGYDKKNGFFSIYHINVVSYDDALTDYEENKN</sequence>
<dbReference type="EMBL" id="CP051204">
    <property type="protein sequence ID" value="QJB38155.1"/>
    <property type="molecule type" value="Genomic_DNA"/>
</dbReference>
<dbReference type="Proteomes" id="UP000503144">
    <property type="component" value="Chromosome"/>
</dbReference>
<name>A0ABX6LDX6_9BACT</name>
<accession>A0ABX6LDX6</accession>
<reference evidence="2" key="1">
    <citation type="submission" date="2020-04" db="EMBL/GenBank/DDBJ databases">
        <authorList>
            <person name="Kittiwongwattana C."/>
        </authorList>
    </citation>
    <scope>NUCLEOTIDE SEQUENCE [LARGE SCALE GENOMIC DNA]</scope>
    <source>
        <strain evidence="2">1303</strain>
    </source>
</reference>
<evidence type="ECO:0000313" key="1">
    <source>
        <dbReference type="EMBL" id="QJB38155.1"/>
    </source>
</evidence>
<proteinExistence type="predicted"/>
<reference evidence="1 2" key="2">
    <citation type="submission" date="2020-09" db="EMBL/GenBank/DDBJ databases">
        <authorList>
            <person name="Kittiwongwattana C."/>
        </authorList>
    </citation>
    <scope>NUCLEOTIDE SEQUENCE [LARGE SCALE GENOMIC DNA]</scope>
    <source>
        <strain evidence="1 2">1303</strain>
    </source>
</reference>
<gene>
    <name evidence="1" type="ORF">HF324_09905</name>
</gene>